<sequence>MSGTVPRQCAVCGITRHLFPCPHCHGTYHCSDLCLDSDQGLHRPICSLFSALDPRPPSHHLILYFPTNHPRPTPFWMPFGNPTTPSLLSSDSSLPSDIHMRTLLGPGPWHDRAHITQNRLAEEWLLDRELTVYAPIHTSHLPVNRALVAALAEAGHVCDEAEWRGAFVVVAAQRPVASWLAGAGGVPRRPDAGSARAVVDDVTPWDYRQVLNFAVRPTGLGREGMVWVPRWPGGRVVELEAEDAEFGEGDCREALDIEEGYETVGRGDEYTEEGEGVMVEVPSLGLWGGWMVSAEEEEEEK</sequence>
<protein>
    <recommendedName>
        <fullName evidence="3">MYND-type domain-containing protein</fullName>
    </recommendedName>
</protein>
<accession>A0AA40FC50</accession>
<dbReference type="EMBL" id="JAUKUD010000001">
    <property type="protein sequence ID" value="KAK0755052.1"/>
    <property type="molecule type" value="Genomic_DNA"/>
</dbReference>
<gene>
    <name evidence="1" type="ORF">B0T18DRAFT_443274</name>
</gene>
<proteinExistence type="predicted"/>
<evidence type="ECO:0000313" key="2">
    <source>
        <dbReference type="Proteomes" id="UP001172155"/>
    </source>
</evidence>
<name>A0AA40FC50_9PEZI</name>
<keyword evidence="2" id="KW-1185">Reference proteome</keyword>
<dbReference type="SUPFAM" id="SSF144232">
    <property type="entry name" value="HIT/MYND zinc finger-like"/>
    <property type="match status" value="1"/>
</dbReference>
<dbReference type="Proteomes" id="UP001172155">
    <property type="component" value="Unassembled WGS sequence"/>
</dbReference>
<evidence type="ECO:0000313" key="1">
    <source>
        <dbReference type="EMBL" id="KAK0755052.1"/>
    </source>
</evidence>
<organism evidence="1 2">
    <name type="scientific">Schizothecium vesticola</name>
    <dbReference type="NCBI Taxonomy" id="314040"/>
    <lineage>
        <taxon>Eukaryota</taxon>
        <taxon>Fungi</taxon>
        <taxon>Dikarya</taxon>
        <taxon>Ascomycota</taxon>
        <taxon>Pezizomycotina</taxon>
        <taxon>Sordariomycetes</taxon>
        <taxon>Sordariomycetidae</taxon>
        <taxon>Sordariales</taxon>
        <taxon>Schizotheciaceae</taxon>
        <taxon>Schizothecium</taxon>
    </lineage>
</organism>
<evidence type="ECO:0008006" key="3">
    <source>
        <dbReference type="Google" id="ProtNLM"/>
    </source>
</evidence>
<dbReference type="AlphaFoldDB" id="A0AA40FC50"/>
<comment type="caution">
    <text evidence="1">The sequence shown here is derived from an EMBL/GenBank/DDBJ whole genome shotgun (WGS) entry which is preliminary data.</text>
</comment>
<reference evidence="1" key="1">
    <citation type="submission" date="2023-06" db="EMBL/GenBank/DDBJ databases">
        <title>Genome-scale phylogeny and comparative genomics of the fungal order Sordariales.</title>
        <authorList>
            <consortium name="Lawrence Berkeley National Laboratory"/>
            <person name="Hensen N."/>
            <person name="Bonometti L."/>
            <person name="Westerberg I."/>
            <person name="Brannstrom I.O."/>
            <person name="Guillou S."/>
            <person name="Cros-Aarteil S."/>
            <person name="Calhoun S."/>
            <person name="Haridas S."/>
            <person name="Kuo A."/>
            <person name="Mondo S."/>
            <person name="Pangilinan J."/>
            <person name="Riley R."/>
            <person name="LaButti K."/>
            <person name="Andreopoulos B."/>
            <person name="Lipzen A."/>
            <person name="Chen C."/>
            <person name="Yanf M."/>
            <person name="Daum C."/>
            <person name="Ng V."/>
            <person name="Clum A."/>
            <person name="Steindorff A."/>
            <person name="Ohm R."/>
            <person name="Martin F."/>
            <person name="Silar P."/>
            <person name="Natvig D."/>
            <person name="Lalanne C."/>
            <person name="Gautier V."/>
            <person name="Ament-velasquez S.L."/>
            <person name="Kruys A."/>
            <person name="Hutchinson M.I."/>
            <person name="Powell A.J."/>
            <person name="Barry K."/>
            <person name="Miller A.N."/>
            <person name="Grigoriev I.V."/>
            <person name="Debuchy R."/>
            <person name="Gladieux P."/>
            <person name="Thoren M.H."/>
            <person name="Johannesson H."/>
        </authorList>
    </citation>
    <scope>NUCLEOTIDE SEQUENCE</scope>
    <source>
        <strain evidence="1">SMH3187-1</strain>
    </source>
</reference>